<dbReference type="InterPro" id="IPR000073">
    <property type="entry name" value="AB_hydrolase_1"/>
</dbReference>
<dbReference type="AlphaFoldDB" id="A0A8J2X5W4"/>
<feature type="active site" description="Charge relay system" evidence="2">
    <location>
        <position position="399"/>
    </location>
</feature>
<evidence type="ECO:0000256" key="1">
    <source>
        <dbReference type="ARBA" id="ARBA00010884"/>
    </source>
</evidence>
<dbReference type="SUPFAM" id="SSF53474">
    <property type="entry name" value="alpha/beta-Hydrolases"/>
    <property type="match status" value="1"/>
</dbReference>
<reference evidence="4" key="1">
    <citation type="submission" date="2021-11" db="EMBL/GenBank/DDBJ databases">
        <authorList>
            <consortium name="Genoscope - CEA"/>
            <person name="William W."/>
        </authorList>
    </citation>
    <scope>NUCLEOTIDE SEQUENCE</scope>
</reference>
<evidence type="ECO:0000313" key="5">
    <source>
        <dbReference type="Proteomes" id="UP000789595"/>
    </source>
</evidence>
<name>A0A8J2X5W4_9STRA</name>
<dbReference type="PIRSF" id="PIRSF005211">
    <property type="entry name" value="Ab_hydro_YheT"/>
    <property type="match status" value="1"/>
</dbReference>
<feature type="domain" description="AB hydrolase-1" evidence="3">
    <location>
        <begin position="146"/>
        <end position="286"/>
    </location>
</feature>
<dbReference type="GO" id="GO:0034338">
    <property type="term" value="F:short-chain carboxylesterase activity"/>
    <property type="evidence" value="ECO:0007669"/>
    <property type="project" value="TreeGrafter"/>
</dbReference>
<feature type="active site" description="Charge relay system" evidence="2">
    <location>
        <position position="366"/>
    </location>
</feature>
<dbReference type="GO" id="GO:0047372">
    <property type="term" value="F:monoacylglycerol lipase activity"/>
    <property type="evidence" value="ECO:0007669"/>
    <property type="project" value="TreeGrafter"/>
</dbReference>
<dbReference type="EMBL" id="CAKKNE010000005">
    <property type="protein sequence ID" value="CAH0376857.1"/>
    <property type="molecule type" value="Genomic_DNA"/>
</dbReference>
<evidence type="ECO:0000259" key="3">
    <source>
        <dbReference type="Pfam" id="PF00561"/>
    </source>
</evidence>
<dbReference type="Gene3D" id="3.40.50.1820">
    <property type="entry name" value="alpha/beta hydrolase"/>
    <property type="match status" value="1"/>
</dbReference>
<dbReference type="InterPro" id="IPR012020">
    <property type="entry name" value="ABHD4"/>
</dbReference>
<dbReference type="InterPro" id="IPR050960">
    <property type="entry name" value="AB_hydrolase_4_sf"/>
</dbReference>
<dbReference type="OrthoDB" id="247542at2759"/>
<dbReference type="PANTHER" id="PTHR10794:SF84">
    <property type="entry name" value="ESTERASE_LIPASE_THIOESTERASE FAMILY PROTEIN"/>
    <property type="match status" value="1"/>
</dbReference>
<gene>
    <name evidence="4" type="ORF">PECAL_5P14500</name>
</gene>
<dbReference type="PANTHER" id="PTHR10794">
    <property type="entry name" value="ABHYDROLASE DOMAIN-CONTAINING PROTEIN"/>
    <property type="match status" value="1"/>
</dbReference>
<feature type="active site" description="Charge relay system" evidence="2">
    <location>
        <position position="227"/>
    </location>
</feature>
<sequence>MIRPPLLHLARCAVAAAIVINPPARTERKLINVETRNTAESFARRDAGVYAGDAAVARFVARTPGLRSWAGWFKSPAYLKNGHAHTIFAAKFRWTASVVYRRHLLTTPDGGSLALDIVDKVSDETSKDSTGATYVDGAVEEDASPFLLLLSGLGGGSQDTYVRAQAAAAVNRGWKVGVLNMRSCGGSPVTSPRFFSARHGSVEDVRTATAWIRAHIRPQALAAIGWSNSGTIVCNALSEPDSLIDAACCLAAPLDMPSSSANFERPFHRNVYDRAIGGSLAEKFRTAQHLFVGAAGPKPVPAYFGGEFIADVEKASTACTIRAVDEALTAPCFGFPSVDAYYKDASADQRIKDIGVPLLVLNAADDPIAQYNNKPGVFDAETLAANPNLVVAVTATGGHLGWCDAADPCGPPGWAQGVALDFLEAARETA</sequence>
<proteinExistence type="inferred from homology"/>
<dbReference type="Pfam" id="PF00561">
    <property type="entry name" value="Abhydrolase_1"/>
    <property type="match status" value="1"/>
</dbReference>
<comment type="similarity">
    <text evidence="1">Belongs to the AB hydrolase superfamily. AB hydrolase 4 family.</text>
</comment>
<dbReference type="Proteomes" id="UP000789595">
    <property type="component" value="Unassembled WGS sequence"/>
</dbReference>
<comment type="caution">
    <text evidence="4">The sequence shown here is derived from an EMBL/GenBank/DDBJ whole genome shotgun (WGS) entry which is preliminary data.</text>
</comment>
<evidence type="ECO:0000313" key="4">
    <source>
        <dbReference type="EMBL" id="CAH0376857.1"/>
    </source>
</evidence>
<evidence type="ECO:0000256" key="2">
    <source>
        <dbReference type="PIRSR" id="PIRSR005211-1"/>
    </source>
</evidence>
<organism evidence="4 5">
    <name type="scientific">Pelagomonas calceolata</name>
    <dbReference type="NCBI Taxonomy" id="35677"/>
    <lineage>
        <taxon>Eukaryota</taxon>
        <taxon>Sar</taxon>
        <taxon>Stramenopiles</taxon>
        <taxon>Ochrophyta</taxon>
        <taxon>Pelagophyceae</taxon>
        <taxon>Pelagomonadales</taxon>
        <taxon>Pelagomonadaceae</taxon>
        <taxon>Pelagomonas</taxon>
    </lineage>
</organism>
<accession>A0A8J2X5W4</accession>
<keyword evidence="5" id="KW-1185">Reference proteome</keyword>
<protein>
    <recommendedName>
        <fullName evidence="3">AB hydrolase-1 domain-containing protein</fullName>
    </recommendedName>
</protein>
<dbReference type="InterPro" id="IPR029058">
    <property type="entry name" value="AB_hydrolase_fold"/>
</dbReference>